<dbReference type="Gene3D" id="3.90.550.50">
    <property type="match status" value="1"/>
</dbReference>
<evidence type="ECO:0000256" key="11">
    <source>
        <dbReference type="RuleBase" id="RU363063"/>
    </source>
</evidence>
<evidence type="ECO:0000313" key="14">
    <source>
        <dbReference type="Proteomes" id="UP001208570"/>
    </source>
</evidence>
<evidence type="ECO:0000256" key="5">
    <source>
        <dbReference type="ARBA" id="ARBA00022692"/>
    </source>
</evidence>
<evidence type="ECO:0000256" key="9">
    <source>
        <dbReference type="ARBA" id="ARBA00023136"/>
    </source>
</evidence>
<evidence type="ECO:0000256" key="6">
    <source>
        <dbReference type="ARBA" id="ARBA00022968"/>
    </source>
</evidence>
<evidence type="ECO:0000256" key="4">
    <source>
        <dbReference type="ARBA" id="ARBA00022679"/>
    </source>
</evidence>
<dbReference type="GO" id="GO:0006493">
    <property type="term" value="P:protein O-linked glycosylation"/>
    <property type="evidence" value="ECO:0007669"/>
    <property type="project" value="TreeGrafter"/>
</dbReference>
<keyword evidence="7" id="KW-1133">Transmembrane helix</keyword>
<proteinExistence type="inferred from homology"/>
<dbReference type="InterPro" id="IPR002659">
    <property type="entry name" value="Glyco_trans_31"/>
</dbReference>
<dbReference type="FunFam" id="3.90.550.50:FF:000001">
    <property type="entry name" value="Hexosyltransferase"/>
    <property type="match status" value="1"/>
</dbReference>
<dbReference type="Proteomes" id="UP001208570">
    <property type="component" value="Unassembled WGS sequence"/>
</dbReference>
<keyword evidence="9" id="KW-0472">Membrane</keyword>
<sequence length="372" mass="43175">MAIIIKYRLLIVSTLIACVVLYSRLLNSHSWPVIFEQNSNVLPYTYLKAYSHSTLEMELNDQTKSPDRNRNTNENGDVVPYSGNATNNPLPQDVSFIISNPNICKNVSELKYIVYVHSAPHNYVRRNLLRTTWLNTTFFSRSIMKTVFLIGRSAKPEIEIKVKAEAEQYGDIVQGDFIDEYRNLTLKGIFGLKWVSTYCKEALLLIKVDDDAFVDIFKLVKMLKMYEETKRTIICGFYKENTMPILRNPLTCGKWCVKWDEFPGKAFFPRYCTGLAYIISVDLVPMLYNMSRSTPFFWIDDVYITGLLPRTIDNVQYVSIDEKYTLKESNAIGELKDVNKTLTYIFVHASYPDVFKSMWQLLLERTDNHTVH</sequence>
<evidence type="ECO:0000256" key="3">
    <source>
        <dbReference type="ARBA" id="ARBA00022676"/>
    </source>
</evidence>
<evidence type="ECO:0000256" key="7">
    <source>
        <dbReference type="ARBA" id="ARBA00022989"/>
    </source>
</evidence>
<keyword evidence="6" id="KW-0735">Signal-anchor</keyword>
<keyword evidence="3 11" id="KW-0328">Glycosyltransferase</keyword>
<keyword evidence="4" id="KW-0808">Transferase</keyword>
<evidence type="ECO:0000256" key="2">
    <source>
        <dbReference type="ARBA" id="ARBA00008661"/>
    </source>
</evidence>
<evidence type="ECO:0000256" key="1">
    <source>
        <dbReference type="ARBA" id="ARBA00004323"/>
    </source>
</evidence>
<reference evidence="13" key="1">
    <citation type="journal article" date="2023" name="Mol. Biol. Evol.">
        <title>Third-Generation Sequencing Reveals the Adaptive Role of the Epigenome in Three Deep-Sea Polychaetes.</title>
        <authorList>
            <person name="Perez M."/>
            <person name="Aroh O."/>
            <person name="Sun Y."/>
            <person name="Lan Y."/>
            <person name="Juniper S.K."/>
            <person name="Young C.R."/>
            <person name="Angers B."/>
            <person name="Qian P.Y."/>
        </authorList>
    </citation>
    <scope>NUCLEOTIDE SEQUENCE</scope>
    <source>
        <strain evidence="13">P08H-3</strain>
    </source>
</reference>
<dbReference type="AlphaFoldDB" id="A0AAD9KF62"/>
<comment type="similarity">
    <text evidence="2 11">Belongs to the glycosyltransferase 31 family.</text>
</comment>
<dbReference type="Pfam" id="PF01762">
    <property type="entry name" value="Galactosyl_T"/>
    <property type="match status" value="1"/>
</dbReference>
<keyword evidence="8 11" id="KW-0333">Golgi apparatus</keyword>
<comment type="subcellular location">
    <subcellularLocation>
        <location evidence="1 11">Golgi apparatus membrane</location>
        <topology evidence="1 11">Single-pass type II membrane protein</topology>
    </subcellularLocation>
</comment>
<feature type="region of interest" description="Disordered" evidence="12">
    <location>
        <begin position="59"/>
        <end position="86"/>
    </location>
</feature>
<evidence type="ECO:0000256" key="10">
    <source>
        <dbReference type="ARBA" id="ARBA00023180"/>
    </source>
</evidence>
<accession>A0AAD9KF62</accession>
<comment type="caution">
    <text evidence="13">The sequence shown here is derived from an EMBL/GenBank/DDBJ whole genome shotgun (WGS) entry which is preliminary data.</text>
</comment>
<evidence type="ECO:0000313" key="13">
    <source>
        <dbReference type="EMBL" id="KAK2169955.1"/>
    </source>
</evidence>
<dbReference type="PANTHER" id="PTHR11214:SF364">
    <property type="entry name" value="HEXOSYLTRANSFERASE"/>
    <property type="match status" value="1"/>
</dbReference>
<name>A0AAD9KF62_9ANNE</name>
<protein>
    <recommendedName>
        <fullName evidence="11">Hexosyltransferase</fullName>
        <ecNumber evidence="11">2.4.1.-</ecNumber>
    </recommendedName>
</protein>
<keyword evidence="14" id="KW-1185">Reference proteome</keyword>
<evidence type="ECO:0000256" key="12">
    <source>
        <dbReference type="SAM" id="MobiDB-lite"/>
    </source>
</evidence>
<evidence type="ECO:0000256" key="8">
    <source>
        <dbReference type="ARBA" id="ARBA00023034"/>
    </source>
</evidence>
<dbReference type="GO" id="GO:0016758">
    <property type="term" value="F:hexosyltransferase activity"/>
    <property type="evidence" value="ECO:0007669"/>
    <property type="project" value="InterPro"/>
</dbReference>
<dbReference type="GO" id="GO:0000139">
    <property type="term" value="C:Golgi membrane"/>
    <property type="evidence" value="ECO:0007669"/>
    <property type="project" value="UniProtKB-SubCell"/>
</dbReference>
<dbReference type="PANTHER" id="PTHR11214">
    <property type="entry name" value="BETA-1,3-N-ACETYLGLUCOSAMINYLTRANSFERASE"/>
    <property type="match status" value="1"/>
</dbReference>
<organism evidence="13 14">
    <name type="scientific">Paralvinella palmiformis</name>
    <dbReference type="NCBI Taxonomy" id="53620"/>
    <lineage>
        <taxon>Eukaryota</taxon>
        <taxon>Metazoa</taxon>
        <taxon>Spiralia</taxon>
        <taxon>Lophotrochozoa</taxon>
        <taxon>Annelida</taxon>
        <taxon>Polychaeta</taxon>
        <taxon>Sedentaria</taxon>
        <taxon>Canalipalpata</taxon>
        <taxon>Terebellida</taxon>
        <taxon>Terebelliformia</taxon>
        <taxon>Alvinellidae</taxon>
        <taxon>Paralvinella</taxon>
    </lineage>
</organism>
<dbReference type="EC" id="2.4.1.-" evidence="11"/>
<gene>
    <name evidence="13" type="ORF">LSH36_5g00013</name>
</gene>
<dbReference type="EMBL" id="JAODUP010000005">
    <property type="protein sequence ID" value="KAK2169955.1"/>
    <property type="molecule type" value="Genomic_DNA"/>
</dbReference>
<keyword evidence="10" id="KW-0325">Glycoprotein</keyword>
<keyword evidence="5" id="KW-0812">Transmembrane</keyword>